<evidence type="ECO:0000313" key="1">
    <source>
        <dbReference type="EMBL" id="JAH71476.1"/>
    </source>
</evidence>
<protein>
    <submittedName>
        <fullName evidence="1">Uncharacterized protein</fullName>
    </submittedName>
</protein>
<name>A0A0E9V0F9_ANGAN</name>
<dbReference type="EMBL" id="GBXM01037101">
    <property type="protein sequence ID" value="JAH71476.1"/>
    <property type="molecule type" value="Transcribed_RNA"/>
</dbReference>
<proteinExistence type="predicted"/>
<accession>A0A0E9V0F9</accession>
<reference evidence="1" key="1">
    <citation type="submission" date="2014-11" db="EMBL/GenBank/DDBJ databases">
        <authorList>
            <person name="Amaro Gonzalez C."/>
        </authorList>
    </citation>
    <scope>NUCLEOTIDE SEQUENCE</scope>
</reference>
<reference evidence="1" key="2">
    <citation type="journal article" date="2015" name="Fish Shellfish Immunol.">
        <title>Early steps in the European eel (Anguilla anguilla)-Vibrio vulnificus interaction in the gills: Role of the RtxA13 toxin.</title>
        <authorList>
            <person name="Callol A."/>
            <person name="Pajuelo D."/>
            <person name="Ebbesson L."/>
            <person name="Teles M."/>
            <person name="MacKenzie S."/>
            <person name="Amaro C."/>
        </authorList>
    </citation>
    <scope>NUCLEOTIDE SEQUENCE</scope>
</reference>
<sequence>MRKCKKNTSFTGKVNRR</sequence>
<organism evidence="1">
    <name type="scientific">Anguilla anguilla</name>
    <name type="common">European freshwater eel</name>
    <name type="synonym">Muraena anguilla</name>
    <dbReference type="NCBI Taxonomy" id="7936"/>
    <lineage>
        <taxon>Eukaryota</taxon>
        <taxon>Metazoa</taxon>
        <taxon>Chordata</taxon>
        <taxon>Craniata</taxon>
        <taxon>Vertebrata</taxon>
        <taxon>Euteleostomi</taxon>
        <taxon>Actinopterygii</taxon>
        <taxon>Neopterygii</taxon>
        <taxon>Teleostei</taxon>
        <taxon>Anguilliformes</taxon>
        <taxon>Anguillidae</taxon>
        <taxon>Anguilla</taxon>
    </lineage>
</organism>
<dbReference type="AlphaFoldDB" id="A0A0E9V0F9"/>